<dbReference type="PROSITE" id="PS50850">
    <property type="entry name" value="MFS"/>
    <property type="match status" value="1"/>
</dbReference>
<name>A0A1M4YBH2_9CLOT</name>
<evidence type="ECO:0000256" key="2">
    <source>
        <dbReference type="ARBA" id="ARBA00022448"/>
    </source>
</evidence>
<dbReference type="EMBL" id="FQVM01000026">
    <property type="protein sequence ID" value="SHF03085.1"/>
    <property type="molecule type" value="Genomic_DNA"/>
</dbReference>
<dbReference type="PANTHER" id="PTHR23520">
    <property type="entry name" value="TRANSPORTER, PUTATIVE (AFU_ORTHOLOGUE AFUA_3G04000)-RELATED"/>
    <property type="match status" value="1"/>
</dbReference>
<dbReference type="InterPro" id="IPR020846">
    <property type="entry name" value="MFS_dom"/>
</dbReference>
<feature type="transmembrane region" description="Helical" evidence="6">
    <location>
        <begin position="20"/>
        <end position="41"/>
    </location>
</feature>
<evidence type="ECO:0000313" key="8">
    <source>
        <dbReference type="EMBL" id="SHF03085.1"/>
    </source>
</evidence>
<evidence type="ECO:0000256" key="1">
    <source>
        <dbReference type="ARBA" id="ARBA00004651"/>
    </source>
</evidence>
<dbReference type="InterPro" id="IPR036259">
    <property type="entry name" value="MFS_trans_sf"/>
</dbReference>
<feature type="transmembrane region" description="Helical" evidence="6">
    <location>
        <begin position="111"/>
        <end position="132"/>
    </location>
</feature>
<dbReference type="RefSeq" id="WP_072897163.1">
    <property type="nucleotide sequence ID" value="NZ_FQVM01000026.1"/>
</dbReference>
<feature type="transmembrane region" description="Helical" evidence="6">
    <location>
        <begin position="421"/>
        <end position="439"/>
    </location>
</feature>
<evidence type="ECO:0000313" key="9">
    <source>
        <dbReference type="Proteomes" id="UP000184035"/>
    </source>
</evidence>
<feature type="transmembrane region" description="Helical" evidence="6">
    <location>
        <begin position="322"/>
        <end position="343"/>
    </location>
</feature>
<evidence type="ECO:0000256" key="6">
    <source>
        <dbReference type="SAM" id="Phobius"/>
    </source>
</evidence>
<keyword evidence="2" id="KW-0813">Transport</keyword>
<gene>
    <name evidence="8" type="ORF">SAMN05443638_1267</name>
</gene>
<keyword evidence="3 6" id="KW-0812">Transmembrane</keyword>
<feature type="transmembrane region" description="Helical" evidence="6">
    <location>
        <begin position="61"/>
        <end position="79"/>
    </location>
</feature>
<dbReference type="OrthoDB" id="2314803at2"/>
<dbReference type="CDD" id="cd06174">
    <property type="entry name" value="MFS"/>
    <property type="match status" value="1"/>
</dbReference>
<sequence>MEEKLLNLITSKDETWNKRWKYNCAIFILSYIFMGAVTGIINDSYISYLNLTVPDVVKALPAYASIGTFVIALILLLTNKVGYKKIILIAPIILIGGLLACIYSKSPTVILLANILVNIGAAMYDCIYPLMFTSYTPKTKRTSMFARVMYCNLISQSILTFLNGKIVVWKFSKSLNVSYDNAATLSEHQSELNPTQLSAYTSSYRFVLWIALILTILSLFCLFFLKEKVEDYRETEEEIIARKAEKKFDFKLFANKYVIMWVVIFGFIRFGALLVTPYFPIYLNNFLHISRGVVSTIITFQTLAMVLAYFCTPYLEKKFGSIVTIALVTILCTPLMVVMANGAMFGSNVAWAIGIILFIRSGVANASAPIQGSLPLTFVPKNLVPAYNSLILVTNSIIGIIAGLFARYYLLQTQNGYATAYYIAAGLYLFASILLLIVFTKKYNRNSTEEKIITEEKTVTE</sequence>
<protein>
    <submittedName>
        <fullName evidence="8">Major Facilitator Superfamily protein</fullName>
    </submittedName>
</protein>
<keyword evidence="4 6" id="KW-1133">Transmembrane helix</keyword>
<organism evidence="8 9">
    <name type="scientific">Clostridium fallax</name>
    <dbReference type="NCBI Taxonomy" id="1533"/>
    <lineage>
        <taxon>Bacteria</taxon>
        <taxon>Bacillati</taxon>
        <taxon>Bacillota</taxon>
        <taxon>Clostridia</taxon>
        <taxon>Eubacteriales</taxon>
        <taxon>Clostridiaceae</taxon>
        <taxon>Clostridium</taxon>
    </lineage>
</organism>
<dbReference type="Gene3D" id="1.20.1250.20">
    <property type="entry name" value="MFS general substrate transporter like domains"/>
    <property type="match status" value="2"/>
</dbReference>
<evidence type="ECO:0000256" key="3">
    <source>
        <dbReference type="ARBA" id="ARBA00022692"/>
    </source>
</evidence>
<feature type="transmembrane region" description="Helical" evidence="6">
    <location>
        <begin position="206"/>
        <end position="225"/>
    </location>
</feature>
<dbReference type="STRING" id="1533.SAMN05443638_1267"/>
<feature type="transmembrane region" description="Helical" evidence="6">
    <location>
        <begin position="289"/>
        <end position="310"/>
    </location>
</feature>
<evidence type="ECO:0000259" key="7">
    <source>
        <dbReference type="PROSITE" id="PS50850"/>
    </source>
</evidence>
<evidence type="ECO:0000256" key="4">
    <source>
        <dbReference type="ARBA" id="ARBA00022989"/>
    </source>
</evidence>
<dbReference type="Proteomes" id="UP000184035">
    <property type="component" value="Unassembled WGS sequence"/>
</dbReference>
<dbReference type="Pfam" id="PF07690">
    <property type="entry name" value="MFS_1"/>
    <property type="match status" value="1"/>
</dbReference>
<dbReference type="GO" id="GO:0005886">
    <property type="term" value="C:plasma membrane"/>
    <property type="evidence" value="ECO:0007669"/>
    <property type="project" value="UniProtKB-SubCell"/>
</dbReference>
<evidence type="ECO:0000256" key="5">
    <source>
        <dbReference type="ARBA" id="ARBA00023136"/>
    </source>
</evidence>
<keyword evidence="5 6" id="KW-0472">Membrane</keyword>
<feature type="transmembrane region" description="Helical" evidence="6">
    <location>
        <begin position="349"/>
        <end position="368"/>
    </location>
</feature>
<proteinExistence type="predicted"/>
<comment type="subcellular location">
    <subcellularLocation>
        <location evidence="1">Cell membrane</location>
        <topology evidence="1">Multi-pass membrane protein</topology>
    </subcellularLocation>
</comment>
<reference evidence="8 9" key="1">
    <citation type="submission" date="2016-11" db="EMBL/GenBank/DDBJ databases">
        <authorList>
            <person name="Jaros S."/>
            <person name="Januszkiewicz K."/>
            <person name="Wedrychowicz H."/>
        </authorList>
    </citation>
    <scope>NUCLEOTIDE SEQUENCE [LARGE SCALE GENOMIC DNA]</scope>
    <source>
        <strain evidence="8 9">DSM 2631</strain>
    </source>
</reference>
<dbReference type="PANTHER" id="PTHR23520:SF5">
    <property type="entry name" value="TRANSPORTER, PUTATIVE (AFU_ORTHOLOGUE AFUA_3G04000)-RELATED"/>
    <property type="match status" value="1"/>
</dbReference>
<accession>A0A1M4YBH2</accession>
<feature type="domain" description="Major facilitator superfamily (MFS) profile" evidence="7">
    <location>
        <begin position="1"/>
        <end position="443"/>
    </location>
</feature>
<feature type="transmembrane region" description="Helical" evidence="6">
    <location>
        <begin position="257"/>
        <end position="283"/>
    </location>
</feature>
<dbReference type="SUPFAM" id="SSF103473">
    <property type="entry name" value="MFS general substrate transporter"/>
    <property type="match status" value="1"/>
</dbReference>
<dbReference type="InterPro" id="IPR011701">
    <property type="entry name" value="MFS"/>
</dbReference>
<feature type="transmembrane region" description="Helical" evidence="6">
    <location>
        <begin position="389"/>
        <end position="409"/>
    </location>
</feature>
<keyword evidence="9" id="KW-1185">Reference proteome</keyword>
<dbReference type="GO" id="GO:0022857">
    <property type="term" value="F:transmembrane transporter activity"/>
    <property type="evidence" value="ECO:0007669"/>
    <property type="project" value="InterPro"/>
</dbReference>
<feature type="transmembrane region" description="Helical" evidence="6">
    <location>
        <begin position="86"/>
        <end position="105"/>
    </location>
</feature>
<feature type="transmembrane region" description="Helical" evidence="6">
    <location>
        <begin position="144"/>
        <end position="162"/>
    </location>
</feature>
<dbReference type="AlphaFoldDB" id="A0A1M4YBH2"/>